<dbReference type="Pfam" id="PF07992">
    <property type="entry name" value="Pyr_redox_2"/>
    <property type="match status" value="1"/>
</dbReference>
<feature type="binding site" evidence="4">
    <location>
        <position position="299"/>
    </location>
    <ligand>
        <name>FAD</name>
        <dbReference type="ChEBI" id="CHEBI:57692"/>
    </ligand>
</feature>
<feature type="disulfide bond" description="Redox-active" evidence="5">
    <location>
        <begin position="43"/>
        <end position="48"/>
    </location>
</feature>
<dbReference type="KEGG" id="wei:EQG49_01050"/>
<evidence type="ECO:0000313" key="9">
    <source>
        <dbReference type="Proteomes" id="UP000292886"/>
    </source>
</evidence>
<feature type="domain" description="Pyridine nucleotide-disulphide oxidoreductase dimerisation" evidence="6">
    <location>
        <begin position="336"/>
        <end position="437"/>
    </location>
</feature>
<feature type="binding site" evidence="4">
    <location>
        <begin position="172"/>
        <end position="179"/>
    </location>
    <ligand>
        <name>NAD(+)</name>
        <dbReference type="ChEBI" id="CHEBI:57540"/>
    </ligand>
</feature>
<feature type="domain" description="FAD/NAD(P)-binding" evidence="7">
    <location>
        <begin position="6"/>
        <end position="314"/>
    </location>
</feature>
<comment type="cofactor">
    <cofactor evidence="4">
        <name>FAD</name>
        <dbReference type="ChEBI" id="CHEBI:57692"/>
    </cofactor>
    <text evidence="4">Binds 1 FAD per subunit.</text>
</comment>
<reference evidence="9" key="1">
    <citation type="submission" date="2019-03" db="EMBL/GenBank/DDBJ databases">
        <title>Weissella sp. 26KH-42 Genome sequencing.</title>
        <authorList>
            <person name="Heo J."/>
            <person name="Kim S.-J."/>
            <person name="Kim J.-S."/>
            <person name="Hong S.-B."/>
            <person name="Kwon S.-W."/>
        </authorList>
    </citation>
    <scope>NUCLEOTIDE SEQUENCE [LARGE SCALE GENOMIC DNA]</scope>
    <source>
        <strain evidence="9">26KH-42</strain>
    </source>
</reference>
<evidence type="ECO:0000313" key="8">
    <source>
        <dbReference type="EMBL" id="QBO37424.1"/>
    </source>
</evidence>
<organism evidence="8 9">
    <name type="scientific">Periweissella cryptocerci</name>
    <dbReference type="NCBI Taxonomy" id="2506420"/>
    <lineage>
        <taxon>Bacteria</taxon>
        <taxon>Bacillati</taxon>
        <taxon>Bacillota</taxon>
        <taxon>Bacilli</taxon>
        <taxon>Lactobacillales</taxon>
        <taxon>Lactobacillaceae</taxon>
        <taxon>Periweissella</taxon>
    </lineage>
</organism>
<evidence type="ECO:0000256" key="1">
    <source>
        <dbReference type="ARBA" id="ARBA00007532"/>
    </source>
</evidence>
<evidence type="ECO:0000256" key="4">
    <source>
        <dbReference type="PIRSR" id="PIRSR000350-3"/>
    </source>
</evidence>
<comment type="similarity">
    <text evidence="1">Belongs to the class-I pyridine nucleotide-disulfide oxidoreductase family.</text>
</comment>
<keyword evidence="3 4" id="KW-0274">FAD</keyword>
<dbReference type="InterPro" id="IPR023753">
    <property type="entry name" value="FAD/NAD-binding_dom"/>
</dbReference>
<sequence>MNSMDFDVLFIGSGHAAFDGAVPLGLNGQKVGVVEENLVGGTCPNYGCNAKITLEEPAEISHLLKQMAGRGLAAQTMNWHDTMIHKHEIIKKMPALIESVLASGQVKIIRGHARLQDAHTVIVDGQAYTAEKLVIATGARPHELAIVGAEYLHDSQDFMSLAEIPAHITILGGGYIGMEFATIALAAGAQVDVIVRHETILANFYQPFVTELVASLKAEGVRFIMDTDVEKVQAQGANYLISGAGDFALETYYVLNATGRVPNVENIGLDIVGVQYNAKGVVVDEFLQTSVAGIYAAGDVVDKQVPKLTPTAIFESHYLAKLLSGETTAPIKYPYVPTVTFTTPRIAMAGVTPDEAAAHPDVYEITENNVRDDWYRQVRNENFGQNILVFDKAHHLVGITEISDRADEVVNAVLPAMEFGWGPAEFERLPMLFPSITASAFGQI</sequence>
<dbReference type="Proteomes" id="UP000292886">
    <property type="component" value="Chromosome"/>
</dbReference>
<dbReference type="OrthoDB" id="9800167at2"/>
<evidence type="ECO:0000256" key="3">
    <source>
        <dbReference type="ARBA" id="ARBA00022827"/>
    </source>
</evidence>
<name>A0A4P6YX39_9LACO</name>
<dbReference type="GO" id="GO:0016491">
    <property type="term" value="F:oxidoreductase activity"/>
    <property type="evidence" value="ECO:0007669"/>
    <property type="project" value="InterPro"/>
</dbReference>
<evidence type="ECO:0000256" key="2">
    <source>
        <dbReference type="ARBA" id="ARBA00022630"/>
    </source>
</evidence>
<keyword evidence="2" id="KW-0285">Flavoprotein</keyword>
<dbReference type="Pfam" id="PF02852">
    <property type="entry name" value="Pyr_redox_dim"/>
    <property type="match status" value="1"/>
</dbReference>
<keyword evidence="9" id="KW-1185">Reference proteome</keyword>
<dbReference type="InterPro" id="IPR016156">
    <property type="entry name" value="FAD/NAD-linked_Rdtase_dimer_sf"/>
</dbReference>
<accession>A0A4P6YX39</accession>
<dbReference type="Gene3D" id="3.50.50.60">
    <property type="entry name" value="FAD/NAD(P)-binding domain"/>
    <property type="match status" value="1"/>
</dbReference>
<dbReference type="PANTHER" id="PTHR43014">
    <property type="entry name" value="MERCURIC REDUCTASE"/>
    <property type="match status" value="1"/>
</dbReference>
<evidence type="ECO:0000259" key="7">
    <source>
        <dbReference type="Pfam" id="PF07992"/>
    </source>
</evidence>
<evidence type="ECO:0000259" key="6">
    <source>
        <dbReference type="Pfam" id="PF02852"/>
    </source>
</evidence>
<dbReference type="PRINTS" id="PR00368">
    <property type="entry name" value="FADPNR"/>
</dbReference>
<dbReference type="GO" id="GO:0000166">
    <property type="term" value="F:nucleotide binding"/>
    <property type="evidence" value="ECO:0007669"/>
    <property type="project" value="UniProtKB-KW"/>
</dbReference>
<keyword evidence="4" id="KW-0520">NAD</keyword>
<dbReference type="PANTHER" id="PTHR43014:SF5">
    <property type="entry name" value="GLUTATHIONE REDUCTASE (NADPH)"/>
    <property type="match status" value="1"/>
</dbReference>
<evidence type="ECO:0000256" key="5">
    <source>
        <dbReference type="PIRSR" id="PIRSR000350-4"/>
    </source>
</evidence>
<protein>
    <submittedName>
        <fullName evidence="8">NAD(P)/FAD-dependent oxidoreductase</fullName>
    </submittedName>
</protein>
<proteinExistence type="inferred from homology"/>
<dbReference type="PIRSF" id="PIRSF000350">
    <property type="entry name" value="Mercury_reductase_MerA"/>
    <property type="match status" value="1"/>
</dbReference>
<dbReference type="InterPro" id="IPR004099">
    <property type="entry name" value="Pyr_nucl-diS_OxRdtase_dimer"/>
</dbReference>
<dbReference type="SUPFAM" id="SSF55424">
    <property type="entry name" value="FAD/NAD-linked reductases, dimerisation (C-terminal) domain"/>
    <property type="match status" value="1"/>
</dbReference>
<feature type="binding site" evidence="4">
    <location>
        <position position="259"/>
    </location>
    <ligand>
        <name>NAD(+)</name>
        <dbReference type="ChEBI" id="CHEBI:57540"/>
    </ligand>
</feature>
<dbReference type="InterPro" id="IPR001100">
    <property type="entry name" value="Pyr_nuc-diS_OxRdtase"/>
</dbReference>
<dbReference type="PRINTS" id="PR00411">
    <property type="entry name" value="PNDRDTASEI"/>
</dbReference>
<gene>
    <name evidence="8" type="ORF">EQG49_01050</name>
</gene>
<dbReference type="EMBL" id="CP037940">
    <property type="protein sequence ID" value="QBO37424.1"/>
    <property type="molecule type" value="Genomic_DNA"/>
</dbReference>
<dbReference type="InterPro" id="IPR036188">
    <property type="entry name" value="FAD/NAD-bd_sf"/>
</dbReference>
<keyword evidence="4" id="KW-0547">Nucleotide-binding</keyword>
<dbReference type="SUPFAM" id="SSF51905">
    <property type="entry name" value="FAD/NAD(P)-binding domain"/>
    <property type="match status" value="1"/>
</dbReference>
<dbReference type="AlphaFoldDB" id="A0A4P6YX39"/>